<evidence type="ECO:0000259" key="1">
    <source>
        <dbReference type="Pfam" id="PF01636"/>
    </source>
</evidence>
<dbReference type="Proteomes" id="UP000231655">
    <property type="component" value="Unassembled WGS sequence"/>
</dbReference>
<name>A0A285J6Y8_9RHOB</name>
<dbReference type="Pfam" id="PF01636">
    <property type="entry name" value="APH"/>
    <property type="match status" value="1"/>
</dbReference>
<dbReference type="GO" id="GO:0016740">
    <property type="term" value="F:transferase activity"/>
    <property type="evidence" value="ECO:0007669"/>
    <property type="project" value="UniProtKB-KW"/>
</dbReference>
<gene>
    <name evidence="2" type="ORF">CVM39_16520</name>
    <name evidence="3" type="ORF">SAMN06297129_3116</name>
</gene>
<sequence>MQRFFDFDSGLAEACAAEFLTSDAGRAALPMGKTRPANFLRLDGASTSDRCVLRMDLGEGGDFVVKLNRMPREAGSTATEYRALRQAARRFDLQPDLGVVEALYLSRDETFMVSRFHKAHTLWERMHHDAPLTELFQHAGRWLSVLHSHGPAEEGQFWPKWIFDRLEQLHARGPQARPARYRPMIRTLRQQVDGLRGRVFPRPFCHGDFHPRNLLIDGDRMLGLDMADAGQKLAVYDLVDFLKSDYRFDASAEEIDAGGVRRHLRAALLQGYGQPVDDALVTFLLRAHMLIRWLEIDKARFADLPFQQNKYRQLEKRLDLAFAFT</sequence>
<dbReference type="SUPFAM" id="SSF56112">
    <property type="entry name" value="Protein kinase-like (PK-like)"/>
    <property type="match status" value="1"/>
</dbReference>
<dbReference type="Proteomes" id="UP000231702">
    <property type="component" value="Unassembled WGS sequence"/>
</dbReference>
<dbReference type="InterPro" id="IPR011009">
    <property type="entry name" value="Kinase-like_dom_sf"/>
</dbReference>
<dbReference type="OrthoDB" id="7845153at2"/>
<keyword evidence="3" id="KW-0808">Transferase</keyword>
<evidence type="ECO:0000313" key="3">
    <source>
        <dbReference type="EMBL" id="SNY55813.1"/>
    </source>
</evidence>
<dbReference type="RefSeq" id="WP_097146819.1">
    <property type="nucleotide sequence ID" value="NZ_OBEA01000006.1"/>
</dbReference>
<reference evidence="3 4" key="1">
    <citation type="submission" date="2017-09" db="EMBL/GenBank/DDBJ databases">
        <authorList>
            <person name="Ehlers B."/>
            <person name="Leendertz F.H."/>
        </authorList>
    </citation>
    <scope>NUCLEOTIDE SEQUENCE [LARGE SCALE GENOMIC DNA]</scope>
    <source>
        <strain evidence="3 4">CGMCC 1.12662</strain>
    </source>
</reference>
<protein>
    <submittedName>
        <fullName evidence="2">Aminoglycoside phosphotransferase family protein</fullName>
    </submittedName>
    <submittedName>
        <fullName evidence="3">Phosphotransferase enzyme family protein</fullName>
    </submittedName>
</protein>
<feature type="domain" description="Aminoglycoside phosphotransferase" evidence="1">
    <location>
        <begin position="54"/>
        <end position="262"/>
    </location>
</feature>
<dbReference type="Gene3D" id="3.90.1200.10">
    <property type="match status" value="1"/>
</dbReference>
<accession>A0A285J6Y8</accession>
<evidence type="ECO:0000313" key="4">
    <source>
        <dbReference type="Proteomes" id="UP000231655"/>
    </source>
</evidence>
<reference evidence="2 5" key="2">
    <citation type="journal article" date="2018" name="Int. J. Syst. Evol. Microbiol.">
        <title>Pseudooceanicola lipolyticus sp. nov., a marine alphaproteobacterium, reclassification of Oceanicola flagellatus as Pseudooceanicola flagellatus comb. nov. and emended description of the genus Pseudooceanicola.</title>
        <authorList>
            <person name="Huang M.-M."/>
            <person name="Guo L.-L."/>
            <person name="Wu Y.-H."/>
            <person name="Lai Q.-L."/>
            <person name="Shao Z.-Z."/>
            <person name="Wang C.-S."/>
            <person name="Wu M."/>
            <person name="Xu X.-W."/>
        </authorList>
    </citation>
    <scope>NUCLEOTIDE SEQUENCE [LARGE SCALE GENOMIC DNA]</scope>
    <source>
        <strain evidence="2 5">Ar-45</strain>
    </source>
</reference>
<dbReference type="EMBL" id="PGTD01000018">
    <property type="protein sequence ID" value="PJE26933.1"/>
    <property type="molecule type" value="Genomic_DNA"/>
</dbReference>
<dbReference type="AlphaFoldDB" id="A0A285J6Y8"/>
<dbReference type="InterPro" id="IPR002575">
    <property type="entry name" value="Aminoglycoside_PTrfase"/>
</dbReference>
<evidence type="ECO:0000313" key="5">
    <source>
        <dbReference type="Proteomes" id="UP000231702"/>
    </source>
</evidence>
<dbReference type="EMBL" id="OBEA01000006">
    <property type="protein sequence ID" value="SNY55813.1"/>
    <property type="molecule type" value="Genomic_DNA"/>
</dbReference>
<proteinExistence type="predicted"/>
<keyword evidence="5" id="KW-1185">Reference proteome</keyword>
<organism evidence="3 4">
    <name type="scientific">Pseudooceanicola antarcticus</name>
    <dbReference type="NCBI Taxonomy" id="1247613"/>
    <lineage>
        <taxon>Bacteria</taxon>
        <taxon>Pseudomonadati</taxon>
        <taxon>Pseudomonadota</taxon>
        <taxon>Alphaproteobacteria</taxon>
        <taxon>Rhodobacterales</taxon>
        <taxon>Paracoccaceae</taxon>
        <taxon>Pseudooceanicola</taxon>
    </lineage>
</organism>
<evidence type="ECO:0000313" key="2">
    <source>
        <dbReference type="EMBL" id="PJE26933.1"/>
    </source>
</evidence>